<proteinExistence type="predicted"/>
<dbReference type="OrthoDB" id="10053808at2759"/>
<evidence type="ECO:0000313" key="1">
    <source>
        <dbReference type="EMBL" id="CAC5379364.1"/>
    </source>
</evidence>
<name>A0A6J8B8Q3_MYTCO</name>
<dbReference type="EMBL" id="CACVKT020002697">
    <property type="protein sequence ID" value="CAC5379364.1"/>
    <property type="molecule type" value="Genomic_DNA"/>
</dbReference>
<sequence>MRPEKRQAFIKWYNKHKYDPFDFQEQLMTYCKSDVDILRKGCLAFRKMFMEATSLDNEPCVDPFENCLTIASACNFVFRRNFLEYDSIGIIPPNGYKPQQKQSIKGIQWLQYISERDGIDIMHARNRREKQIRPFLVDGYHETSDCEKIVYEFHGCFWHACPKCFAMSTMNSVTGTTMSDLYQITLDKRIFLEKNGHKYICIWECEFEKKLEVIQILISM</sequence>
<organism evidence="1 2">
    <name type="scientific">Mytilus coruscus</name>
    <name type="common">Sea mussel</name>
    <dbReference type="NCBI Taxonomy" id="42192"/>
    <lineage>
        <taxon>Eukaryota</taxon>
        <taxon>Metazoa</taxon>
        <taxon>Spiralia</taxon>
        <taxon>Lophotrochozoa</taxon>
        <taxon>Mollusca</taxon>
        <taxon>Bivalvia</taxon>
        <taxon>Autobranchia</taxon>
        <taxon>Pteriomorphia</taxon>
        <taxon>Mytilida</taxon>
        <taxon>Mytiloidea</taxon>
        <taxon>Mytilidae</taxon>
        <taxon>Mytilinae</taxon>
        <taxon>Mytilus</taxon>
    </lineage>
</organism>
<dbReference type="AlphaFoldDB" id="A0A6J8B8Q3"/>
<dbReference type="Proteomes" id="UP000507470">
    <property type="component" value="Unassembled WGS sequence"/>
</dbReference>
<accession>A0A6J8B8Q3</accession>
<evidence type="ECO:0000313" key="2">
    <source>
        <dbReference type="Proteomes" id="UP000507470"/>
    </source>
</evidence>
<gene>
    <name evidence="1" type="ORF">MCOR_15438</name>
</gene>
<reference evidence="1 2" key="1">
    <citation type="submission" date="2020-06" db="EMBL/GenBank/DDBJ databases">
        <authorList>
            <person name="Li R."/>
            <person name="Bekaert M."/>
        </authorList>
    </citation>
    <scope>NUCLEOTIDE SEQUENCE [LARGE SCALE GENOMIC DNA]</scope>
    <source>
        <strain evidence="2">wild</strain>
    </source>
</reference>
<keyword evidence="2" id="KW-1185">Reference proteome</keyword>
<protein>
    <recommendedName>
        <fullName evidence="3">DNA-directed DNA polymerase</fullName>
    </recommendedName>
</protein>
<evidence type="ECO:0008006" key="3">
    <source>
        <dbReference type="Google" id="ProtNLM"/>
    </source>
</evidence>
<dbReference type="PANTHER" id="PTHR33568:SF3">
    <property type="entry name" value="DNA-DIRECTED DNA POLYMERASE"/>
    <property type="match status" value="1"/>
</dbReference>
<dbReference type="PANTHER" id="PTHR33568">
    <property type="entry name" value="DNA POLYMERASE"/>
    <property type="match status" value="1"/>
</dbReference>
<dbReference type="Gene3D" id="3.40.960.10">
    <property type="entry name" value="VSR Endonuclease"/>
    <property type="match status" value="1"/>
</dbReference>